<dbReference type="OrthoDB" id="5918473at2"/>
<keyword evidence="2" id="KW-1185">Reference proteome</keyword>
<gene>
    <name evidence="1" type="ORF">CHA01nite_21160</name>
</gene>
<reference evidence="1 2" key="1">
    <citation type="submission" date="2019-07" db="EMBL/GenBank/DDBJ databases">
        <title>Whole genome shotgun sequence of Chryseobacterium hagamense NBRC 105253.</title>
        <authorList>
            <person name="Hosoyama A."/>
            <person name="Uohara A."/>
            <person name="Ohji S."/>
            <person name="Ichikawa N."/>
        </authorList>
    </citation>
    <scope>NUCLEOTIDE SEQUENCE [LARGE SCALE GENOMIC DNA]</scope>
    <source>
        <strain evidence="1 2">NBRC 105253</strain>
    </source>
</reference>
<dbReference type="Proteomes" id="UP000321863">
    <property type="component" value="Unassembled WGS sequence"/>
</dbReference>
<evidence type="ECO:0008006" key="3">
    <source>
        <dbReference type="Google" id="ProtNLM"/>
    </source>
</evidence>
<protein>
    <recommendedName>
        <fullName evidence="3">TIGR02646 family protein</fullName>
    </recommendedName>
</protein>
<dbReference type="EMBL" id="BJYJ01000009">
    <property type="protein sequence ID" value="GEN76376.1"/>
    <property type="molecule type" value="Genomic_DNA"/>
</dbReference>
<accession>A0A511YMJ0</accession>
<comment type="caution">
    <text evidence="1">The sequence shown here is derived from an EMBL/GenBank/DDBJ whole genome shotgun (WGS) entry which is preliminary data.</text>
</comment>
<dbReference type="RefSeq" id="WP_146941293.1">
    <property type="nucleotide sequence ID" value="NZ_BJYJ01000009.1"/>
</dbReference>
<sequence length="216" mass="25483">MIHLVRLSAPGILDRKKAEWTEKFLEKRLTNSKARPDHNKYGHHDIISKLLATSSHKCFYSGEMLKGNYREIDHHIEVDEKPEDAYEWDNLYLSSSNCNDKLPNIDIAVSEVLNPFRNSDDEIENNLYFEDEYILSDSELGKKTIKKYRLDSENLDLKRSKLLHKFKNQLIEIKSNIIKEGRDTYNDEEALKLKRFADKDAPFSLMFRLILKKYNI</sequence>
<dbReference type="Gene3D" id="1.10.30.50">
    <property type="match status" value="1"/>
</dbReference>
<evidence type="ECO:0000313" key="1">
    <source>
        <dbReference type="EMBL" id="GEN76376.1"/>
    </source>
</evidence>
<organism evidence="1 2">
    <name type="scientific">Chryseobacterium hagamense</name>
    <dbReference type="NCBI Taxonomy" id="395935"/>
    <lineage>
        <taxon>Bacteria</taxon>
        <taxon>Pseudomonadati</taxon>
        <taxon>Bacteroidota</taxon>
        <taxon>Flavobacteriia</taxon>
        <taxon>Flavobacteriales</taxon>
        <taxon>Weeksellaceae</taxon>
        <taxon>Chryseobacterium group</taxon>
        <taxon>Chryseobacterium</taxon>
    </lineage>
</organism>
<name>A0A511YMJ0_9FLAO</name>
<dbReference type="AlphaFoldDB" id="A0A511YMJ0"/>
<evidence type="ECO:0000313" key="2">
    <source>
        <dbReference type="Proteomes" id="UP000321863"/>
    </source>
</evidence>
<proteinExistence type="predicted"/>